<evidence type="ECO:0000256" key="2">
    <source>
        <dbReference type="ARBA" id="ARBA00022448"/>
    </source>
</evidence>
<dbReference type="PANTHER" id="PTHR32024">
    <property type="entry name" value="TRK SYSTEM POTASSIUM UPTAKE PROTEIN TRKG-RELATED"/>
    <property type="match status" value="1"/>
</dbReference>
<feature type="transmembrane region" description="Helical" evidence="8">
    <location>
        <begin position="69"/>
        <end position="88"/>
    </location>
</feature>
<sequence length="578" mass="64874">MSKKTLQNIYRFIDVFILFFLIFDFGFNINEGYRPYKLVGFFVLSGLLLTFNIVKFFQYKDKSSRRSVAVNMIIVAVTLLAAFIYVLYNQQFSNFSLTLRTKVIFEVGLFFYLLIRLSFLIKYIYKIYFNPAILFVGSFGIFSLIGAFFLMLPKVTTHGINFTDALFTSTSAICVTGLAVLDTANDFTQVGQTVILVLIQIGGLGILTFTSFFAFFFKESTSFREGMYVKDFTASENLQDVFKVAMSIVIFTLSFELIGAICIYYSVLDIPEVEDKVFFSVFHAVSAYCNAGFSTSSSSFYAETFRFNYPLQWIIMALIVFGGLGYNIVSNTFIYFKAAFKNYFIKRTNYMPVRVFTLNSKIIFVTTSLLLVGGFVFFFFAEAKYSLAEHTTAFGKITTAMFSSVTPRTAGFNTVDYTQVATPSLLFVILLMWIGASPASTGGGIKTSTFAIATLNIIATAKGKKRIEINTREISSSTVNKAFAIICISLIVIGVAILLLLFFEPEKDLLAIAFECFSAYSTVGLSLNVTSTLSQPSKYVIIAVMFIGRIGMLNLLIGMLKQVKQKFYKYPQENILIN</sequence>
<dbReference type="GO" id="GO:0030001">
    <property type="term" value="P:metal ion transport"/>
    <property type="evidence" value="ECO:0007669"/>
    <property type="project" value="UniProtKB-ARBA"/>
</dbReference>
<protein>
    <submittedName>
        <fullName evidence="9">Potassium uptake protein, TrkH family</fullName>
    </submittedName>
</protein>
<evidence type="ECO:0000256" key="3">
    <source>
        <dbReference type="ARBA" id="ARBA00022475"/>
    </source>
</evidence>
<name>A0A1I7ET11_9FLAO</name>
<feature type="transmembrane region" description="Helical" evidence="8">
    <location>
        <begin position="244"/>
        <end position="265"/>
    </location>
</feature>
<keyword evidence="6" id="KW-0406">Ion transport</keyword>
<dbReference type="GO" id="GO:0005886">
    <property type="term" value="C:plasma membrane"/>
    <property type="evidence" value="ECO:0007669"/>
    <property type="project" value="UniProtKB-SubCell"/>
</dbReference>
<feature type="transmembrane region" description="Helical" evidence="8">
    <location>
        <begin position="103"/>
        <end position="125"/>
    </location>
</feature>
<keyword evidence="3" id="KW-1003">Cell membrane</keyword>
<evidence type="ECO:0000256" key="1">
    <source>
        <dbReference type="ARBA" id="ARBA00004651"/>
    </source>
</evidence>
<evidence type="ECO:0000256" key="6">
    <source>
        <dbReference type="ARBA" id="ARBA00023065"/>
    </source>
</evidence>
<keyword evidence="7 8" id="KW-0472">Membrane</keyword>
<evidence type="ECO:0000256" key="8">
    <source>
        <dbReference type="SAM" id="Phobius"/>
    </source>
</evidence>
<keyword evidence="2" id="KW-0813">Transport</keyword>
<reference evidence="9 10" key="1">
    <citation type="submission" date="2016-10" db="EMBL/GenBank/DDBJ databases">
        <authorList>
            <person name="de Groot N.N."/>
        </authorList>
    </citation>
    <scope>NUCLEOTIDE SEQUENCE [LARGE SCALE GENOMIC DNA]</scope>
    <source>
        <strain evidence="9 10">CGMCC 1.12333</strain>
    </source>
</reference>
<feature type="transmembrane region" description="Helical" evidence="8">
    <location>
        <begin position="193"/>
        <end position="217"/>
    </location>
</feature>
<evidence type="ECO:0000256" key="7">
    <source>
        <dbReference type="ARBA" id="ARBA00023136"/>
    </source>
</evidence>
<feature type="transmembrane region" description="Helical" evidence="8">
    <location>
        <begin position="356"/>
        <end position="381"/>
    </location>
</feature>
<feature type="transmembrane region" description="Helical" evidence="8">
    <location>
        <begin position="313"/>
        <end position="336"/>
    </location>
</feature>
<evidence type="ECO:0000256" key="5">
    <source>
        <dbReference type="ARBA" id="ARBA00022989"/>
    </source>
</evidence>
<accession>A0A1I7ET11</accession>
<evidence type="ECO:0000256" key="4">
    <source>
        <dbReference type="ARBA" id="ARBA00022692"/>
    </source>
</evidence>
<proteinExistence type="predicted"/>
<dbReference type="AlphaFoldDB" id="A0A1I7ET11"/>
<keyword evidence="10" id="KW-1185">Reference proteome</keyword>
<dbReference type="GO" id="GO:0008324">
    <property type="term" value="F:monoatomic cation transmembrane transporter activity"/>
    <property type="evidence" value="ECO:0007669"/>
    <property type="project" value="InterPro"/>
</dbReference>
<dbReference type="EMBL" id="FPBK01000001">
    <property type="protein sequence ID" value="SFU27048.1"/>
    <property type="molecule type" value="Genomic_DNA"/>
</dbReference>
<gene>
    <name evidence="9" type="ORF">SAMN05216480_10150</name>
</gene>
<dbReference type="RefSeq" id="WP_093021295.1">
    <property type="nucleotide sequence ID" value="NZ_FPBK01000001.1"/>
</dbReference>
<feature type="transmembrane region" description="Helical" evidence="8">
    <location>
        <begin position="12"/>
        <end position="30"/>
    </location>
</feature>
<evidence type="ECO:0000313" key="10">
    <source>
        <dbReference type="Proteomes" id="UP000199138"/>
    </source>
</evidence>
<feature type="transmembrane region" description="Helical" evidence="8">
    <location>
        <begin position="277"/>
        <end position="293"/>
    </location>
</feature>
<feature type="transmembrane region" description="Helical" evidence="8">
    <location>
        <begin position="417"/>
        <end position="436"/>
    </location>
</feature>
<dbReference type="STRING" id="1224947.SAMN05216480_10150"/>
<dbReference type="Proteomes" id="UP000199138">
    <property type="component" value="Unassembled WGS sequence"/>
</dbReference>
<organism evidence="9 10">
    <name type="scientific">Pustulibacterium marinum</name>
    <dbReference type="NCBI Taxonomy" id="1224947"/>
    <lineage>
        <taxon>Bacteria</taxon>
        <taxon>Pseudomonadati</taxon>
        <taxon>Bacteroidota</taxon>
        <taxon>Flavobacteriia</taxon>
        <taxon>Flavobacteriales</taxon>
        <taxon>Flavobacteriaceae</taxon>
        <taxon>Pustulibacterium</taxon>
    </lineage>
</organism>
<feature type="transmembrane region" description="Helical" evidence="8">
    <location>
        <begin position="539"/>
        <end position="560"/>
    </location>
</feature>
<feature type="transmembrane region" description="Helical" evidence="8">
    <location>
        <begin position="158"/>
        <end position="181"/>
    </location>
</feature>
<evidence type="ECO:0000313" key="9">
    <source>
        <dbReference type="EMBL" id="SFU27048.1"/>
    </source>
</evidence>
<keyword evidence="5 8" id="KW-1133">Transmembrane helix</keyword>
<dbReference type="Pfam" id="PF02386">
    <property type="entry name" value="TrkH"/>
    <property type="match status" value="1"/>
</dbReference>
<feature type="transmembrane region" description="Helical" evidence="8">
    <location>
        <begin position="482"/>
        <end position="503"/>
    </location>
</feature>
<dbReference type="InterPro" id="IPR003445">
    <property type="entry name" value="Cat_transpt"/>
</dbReference>
<keyword evidence="4 8" id="KW-0812">Transmembrane</keyword>
<comment type="subcellular location">
    <subcellularLocation>
        <location evidence="1">Cell membrane</location>
        <topology evidence="1">Multi-pass membrane protein</topology>
    </subcellularLocation>
</comment>
<feature type="transmembrane region" description="Helical" evidence="8">
    <location>
        <begin position="36"/>
        <end position="57"/>
    </location>
</feature>
<feature type="transmembrane region" description="Helical" evidence="8">
    <location>
        <begin position="132"/>
        <end position="152"/>
    </location>
</feature>
<dbReference type="OrthoDB" id="9810952at2"/>
<dbReference type="PANTHER" id="PTHR32024:SF1">
    <property type="entry name" value="KTR SYSTEM POTASSIUM UPTAKE PROTEIN B"/>
    <property type="match status" value="1"/>
</dbReference>